<dbReference type="RefSeq" id="WP_219799417.1">
    <property type="nucleotide sequence ID" value="NZ_CP080095.1"/>
</dbReference>
<dbReference type="InterPro" id="IPR050595">
    <property type="entry name" value="Bact_response_regulator"/>
</dbReference>
<evidence type="ECO:0000313" key="4">
    <source>
        <dbReference type="EMBL" id="QYD70090.1"/>
    </source>
</evidence>
<reference evidence="4 5" key="1">
    <citation type="submission" date="2021-07" db="EMBL/GenBank/DDBJ databases">
        <title>Paraburkholderia edwinii protects Aspergillus sp. from phenazines by acting as a toxin sponge.</title>
        <authorList>
            <person name="Dahlstrom K.M."/>
            <person name="Newman D.K."/>
        </authorList>
    </citation>
    <scope>NUCLEOTIDE SEQUENCE [LARGE SCALE GENOMIC DNA]</scope>
    <source>
        <strain evidence="4 5">Pe01</strain>
    </source>
</reference>
<evidence type="ECO:0000313" key="5">
    <source>
        <dbReference type="Proteomes" id="UP000826462"/>
    </source>
</evidence>
<dbReference type="Pfam" id="PF00072">
    <property type="entry name" value="Response_reg"/>
    <property type="match status" value="1"/>
</dbReference>
<dbReference type="InterPro" id="IPR001789">
    <property type="entry name" value="Sig_transdc_resp-reg_receiver"/>
</dbReference>
<evidence type="ECO:0000259" key="3">
    <source>
        <dbReference type="PROSITE" id="PS50110"/>
    </source>
</evidence>
<dbReference type="PROSITE" id="PS50110">
    <property type="entry name" value="RESPONSE_REGULATORY"/>
    <property type="match status" value="1"/>
</dbReference>
<dbReference type="InterPro" id="IPR011006">
    <property type="entry name" value="CheY-like_superfamily"/>
</dbReference>
<dbReference type="PANTHER" id="PTHR44591">
    <property type="entry name" value="STRESS RESPONSE REGULATOR PROTEIN 1"/>
    <property type="match status" value="1"/>
</dbReference>
<name>A0ABX8UT51_9BURK</name>
<proteinExistence type="predicted"/>
<accession>A0ABX8UT51</accession>
<evidence type="ECO:0000256" key="1">
    <source>
        <dbReference type="ARBA" id="ARBA00022553"/>
    </source>
</evidence>
<feature type="domain" description="Response regulatory" evidence="3">
    <location>
        <begin position="22"/>
        <end position="138"/>
    </location>
</feature>
<dbReference type="PANTHER" id="PTHR44591:SF3">
    <property type="entry name" value="RESPONSE REGULATORY DOMAIN-CONTAINING PROTEIN"/>
    <property type="match status" value="1"/>
</dbReference>
<feature type="modified residue" description="4-aspartylphosphate" evidence="2">
    <location>
        <position position="71"/>
    </location>
</feature>
<gene>
    <name evidence="4" type="ORF">KZJ38_07195</name>
</gene>
<dbReference type="EMBL" id="CP080095">
    <property type="protein sequence ID" value="QYD70090.1"/>
    <property type="molecule type" value="Genomic_DNA"/>
</dbReference>
<protein>
    <submittedName>
        <fullName evidence="4">Response regulator</fullName>
    </submittedName>
</protein>
<evidence type="ECO:0000256" key="2">
    <source>
        <dbReference type="PROSITE-ProRule" id="PRU00169"/>
    </source>
</evidence>
<keyword evidence="5" id="KW-1185">Reference proteome</keyword>
<dbReference type="Proteomes" id="UP000826462">
    <property type="component" value="Chromosome 1"/>
</dbReference>
<dbReference type="SUPFAM" id="SSF52172">
    <property type="entry name" value="CheY-like"/>
    <property type="match status" value="1"/>
</dbReference>
<keyword evidence="1 2" id="KW-0597">Phosphoprotein</keyword>
<sequence length="159" mass="16974">MSTAMCLRLSQRRATISDGAARIMVIDDDTRSGPALEALLSANGWDARHVNGAQQALAQLRSWTPHLFIVDVTMPEKDGFAVAQLLRSMHASRNAPLIAYTSLSTDDLRERASLEDFDGYCQKGSPPDGLLELIAGFFLESGEAGNGVAGNQAAPAGEK</sequence>
<organism evidence="4 5">
    <name type="scientific">Paraburkholderia edwinii</name>
    <dbReference type="NCBI Taxonomy" id="2861782"/>
    <lineage>
        <taxon>Bacteria</taxon>
        <taxon>Pseudomonadati</taxon>
        <taxon>Pseudomonadota</taxon>
        <taxon>Betaproteobacteria</taxon>
        <taxon>Burkholderiales</taxon>
        <taxon>Burkholderiaceae</taxon>
        <taxon>Paraburkholderia</taxon>
    </lineage>
</organism>
<dbReference type="SMART" id="SM00448">
    <property type="entry name" value="REC"/>
    <property type="match status" value="1"/>
</dbReference>
<dbReference type="Gene3D" id="3.40.50.2300">
    <property type="match status" value="1"/>
</dbReference>